<evidence type="ECO:0000313" key="3">
    <source>
        <dbReference type="Proteomes" id="UP001596378"/>
    </source>
</evidence>
<evidence type="ECO:0000313" key="2">
    <source>
        <dbReference type="EMBL" id="MFC7152516.1"/>
    </source>
</evidence>
<name>A0ABW2FH32_9BACL</name>
<dbReference type="InterPro" id="IPR035211">
    <property type="entry name" value="DUF5325"/>
</dbReference>
<dbReference type="Proteomes" id="UP001596378">
    <property type="component" value="Unassembled WGS sequence"/>
</dbReference>
<dbReference type="EMBL" id="JBHTAI010000023">
    <property type="protein sequence ID" value="MFC7152516.1"/>
    <property type="molecule type" value="Genomic_DNA"/>
</dbReference>
<comment type="caution">
    <text evidence="2">The sequence shown here is derived from an EMBL/GenBank/DDBJ whole genome shotgun (WGS) entry which is preliminary data.</text>
</comment>
<keyword evidence="1" id="KW-1133">Transmembrane helix</keyword>
<keyword evidence="3" id="KW-1185">Reference proteome</keyword>
<organism evidence="2 3">
    <name type="scientific">Cohnella cellulosilytica</name>
    <dbReference type="NCBI Taxonomy" id="986710"/>
    <lineage>
        <taxon>Bacteria</taxon>
        <taxon>Bacillati</taxon>
        <taxon>Bacillota</taxon>
        <taxon>Bacilli</taxon>
        <taxon>Bacillales</taxon>
        <taxon>Paenibacillaceae</taxon>
        <taxon>Cohnella</taxon>
    </lineage>
</organism>
<gene>
    <name evidence="2" type="ORF">ACFQMJ_28605</name>
</gene>
<feature type="transmembrane region" description="Helical" evidence="1">
    <location>
        <begin position="29"/>
        <end position="48"/>
    </location>
</feature>
<keyword evidence="1" id="KW-0472">Membrane</keyword>
<protein>
    <submittedName>
        <fullName evidence="2">DUF5325 family protein</fullName>
    </submittedName>
</protein>
<accession>A0ABW2FH32</accession>
<keyword evidence="1" id="KW-0812">Transmembrane</keyword>
<evidence type="ECO:0000256" key="1">
    <source>
        <dbReference type="SAM" id="Phobius"/>
    </source>
</evidence>
<reference evidence="3" key="1">
    <citation type="journal article" date="2019" name="Int. J. Syst. Evol. Microbiol.">
        <title>The Global Catalogue of Microorganisms (GCM) 10K type strain sequencing project: providing services to taxonomists for standard genome sequencing and annotation.</title>
        <authorList>
            <consortium name="The Broad Institute Genomics Platform"/>
            <consortium name="The Broad Institute Genome Sequencing Center for Infectious Disease"/>
            <person name="Wu L."/>
            <person name="Ma J."/>
        </authorList>
    </citation>
    <scope>NUCLEOTIDE SEQUENCE [LARGE SCALE GENOMIC DNA]</scope>
    <source>
        <strain evidence="3">KCTC 12907</strain>
    </source>
</reference>
<sequence>MSKTLSLLFAVLSVIGMLATAFSISYSGWLALLFGVVTLVVMGLGFVVKAKLGKKTA</sequence>
<dbReference type="RefSeq" id="WP_378044258.1">
    <property type="nucleotide sequence ID" value="NZ_JBHMDN010000003.1"/>
</dbReference>
<dbReference type="Pfam" id="PF17259">
    <property type="entry name" value="DUF5325"/>
    <property type="match status" value="1"/>
</dbReference>
<proteinExistence type="predicted"/>